<evidence type="ECO:0000313" key="1">
    <source>
        <dbReference type="EMBL" id="KAJ1671773.1"/>
    </source>
</evidence>
<protein>
    <submittedName>
        <fullName evidence="1">Uncharacterized protein</fullName>
    </submittedName>
</protein>
<evidence type="ECO:0000313" key="2">
    <source>
        <dbReference type="Proteomes" id="UP001145114"/>
    </source>
</evidence>
<comment type="caution">
    <text evidence="1">The sequence shown here is derived from an EMBL/GenBank/DDBJ whole genome shotgun (WGS) entry which is preliminary data.</text>
</comment>
<gene>
    <name evidence="1" type="ORF">EV182_007453</name>
</gene>
<sequence length="74" mass="7915">MPPPDAGSPALKLMSASGPPTLPWRLTARVRELWNQYPALTLAPAVVSLVTVWLLPPPDGLTHTAMRLLGVFCG</sequence>
<reference evidence="1" key="1">
    <citation type="submission" date="2022-06" db="EMBL/GenBank/DDBJ databases">
        <title>Phylogenomic reconstructions and comparative analyses of Kickxellomycotina fungi.</title>
        <authorList>
            <person name="Reynolds N.K."/>
            <person name="Stajich J.E."/>
            <person name="Barry K."/>
            <person name="Grigoriev I.V."/>
            <person name="Crous P."/>
            <person name="Smith M.E."/>
        </authorList>
    </citation>
    <scope>NUCLEOTIDE SEQUENCE</scope>
    <source>
        <strain evidence="1">RSA 2271</strain>
    </source>
</reference>
<accession>A0ACC1H7K3</accession>
<proteinExistence type="predicted"/>
<feature type="non-terminal residue" evidence="1">
    <location>
        <position position="74"/>
    </location>
</feature>
<keyword evidence="2" id="KW-1185">Reference proteome</keyword>
<dbReference type="Proteomes" id="UP001145114">
    <property type="component" value="Unassembled WGS sequence"/>
</dbReference>
<organism evidence="1 2">
    <name type="scientific">Spiromyces aspiralis</name>
    <dbReference type="NCBI Taxonomy" id="68401"/>
    <lineage>
        <taxon>Eukaryota</taxon>
        <taxon>Fungi</taxon>
        <taxon>Fungi incertae sedis</taxon>
        <taxon>Zoopagomycota</taxon>
        <taxon>Kickxellomycotina</taxon>
        <taxon>Kickxellomycetes</taxon>
        <taxon>Kickxellales</taxon>
        <taxon>Kickxellaceae</taxon>
        <taxon>Spiromyces</taxon>
    </lineage>
</organism>
<name>A0ACC1H7K3_9FUNG</name>
<dbReference type="EMBL" id="JAMZIH010008594">
    <property type="protein sequence ID" value="KAJ1671773.1"/>
    <property type="molecule type" value="Genomic_DNA"/>
</dbReference>